<feature type="region of interest" description="Disordered" evidence="4">
    <location>
        <begin position="1"/>
        <end position="26"/>
    </location>
</feature>
<dbReference type="Pfam" id="PF00069">
    <property type="entry name" value="Pkinase"/>
    <property type="match status" value="1"/>
</dbReference>
<keyword evidence="1 3" id="KW-0547">Nucleotide-binding</keyword>
<keyword evidence="2 3" id="KW-0067">ATP-binding</keyword>
<dbReference type="PROSITE" id="PS00107">
    <property type="entry name" value="PROTEIN_KINASE_ATP"/>
    <property type="match status" value="1"/>
</dbReference>
<feature type="region of interest" description="Disordered" evidence="4">
    <location>
        <begin position="270"/>
        <end position="304"/>
    </location>
</feature>
<dbReference type="EMBL" id="FWPT01000006">
    <property type="protein sequence ID" value="SMA48347.1"/>
    <property type="molecule type" value="Genomic_DNA"/>
</dbReference>
<dbReference type="PANTHER" id="PTHR27001:SF931">
    <property type="entry name" value="OS11G0664100 PROTEIN"/>
    <property type="match status" value="1"/>
</dbReference>
<organism evidence="6 7">
    <name type="scientific">Parendozoicomonas haliclonae</name>
    <dbReference type="NCBI Taxonomy" id="1960125"/>
    <lineage>
        <taxon>Bacteria</taxon>
        <taxon>Pseudomonadati</taxon>
        <taxon>Pseudomonadota</taxon>
        <taxon>Gammaproteobacteria</taxon>
        <taxon>Oceanospirillales</taxon>
        <taxon>Endozoicomonadaceae</taxon>
        <taxon>Parendozoicomonas</taxon>
    </lineage>
</organism>
<dbReference type="EC" id="2.7.11.1" evidence="6"/>
<evidence type="ECO:0000256" key="3">
    <source>
        <dbReference type="PROSITE-ProRule" id="PRU10141"/>
    </source>
</evidence>
<dbReference type="Proteomes" id="UP000196573">
    <property type="component" value="Unassembled WGS sequence"/>
</dbReference>
<evidence type="ECO:0000256" key="1">
    <source>
        <dbReference type="ARBA" id="ARBA00022741"/>
    </source>
</evidence>
<evidence type="ECO:0000313" key="6">
    <source>
        <dbReference type="EMBL" id="SMA48347.1"/>
    </source>
</evidence>
<dbReference type="InterPro" id="IPR000719">
    <property type="entry name" value="Prot_kinase_dom"/>
</dbReference>
<keyword evidence="6" id="KW-0808">Transferase</keyword>
<dbReference type="AlphaFoldDB" id="A0A1X7AKW8"/>
<dbReference type="InterPro" id="IPR011009">
    <property type="entry name" value="Kinase-like_dom_sf"/>
</dbReference>
<dbReference type="SUPFAM" id="SSF56112">
    <property type="entry name" value="Protein kinase-like (PK-like)"/>
    <property type="match status" value="1"/>
</dbReference>
<dbReference type="PANTHER" id="PTHR27001">
    <property type="entry name" value="OS01G0253100 PROTEIN"/>
    <property type="match status" value="1"/>
</dbReference>
<dbReference type="Gene3D" id="1.10.510.10">
    <property type="entry name" value="Transferase(Phosphotransferase) domain 1"/>
    <property type="match status" value="1"/>
</dbReference>
<dbReference type="GO" id="GO:0005524">
    <property type="term" value="F:ATP binding"/>
    <property type="evidence" value="ECO:0007669"/>
    <property type="project" value="UniProtKB-UniRule"/>
</dbReference>
<protein>
    <submittedName>
        <fullName evidence="6">Serine/threonine-protein kinase PknB</fullName>
        <ecNumber evidence="6">2.7.11.1</ecNumber>
    </submittedName>
</protein>
<gene>
    <name evidence="6" type="primary">pknB_2</name>
    <name evidence="6" type="ORF">EHSB41UT_02706</name>
</gene>
<reference evidence="6 7" key="1">
    <citation type="submission" date="2017-03" db="EMBL/GenBank/DDBJ databases">
        <authorList>
            <person name="Afonso C.L."/>
            <person name="Miller P.J."/>
            <person name="Scott M.A."/>
            <person name="Spackman E."/>
            <person name="Goraichik I."/>
            <person name="Dimitrov K.M."/>
            <person name="Suarez D.L."/>
            <person name="Swayne D.E."/>
        </authorList>
    </citation>
    <scope>NUCLEOTIDE SEQUENCE [LARGE SCALE GENOMIC DNA]</scope>
    <source>
        <strain evidence="6">SB41UT1</strain>
    </source>
</reference>
<dbReference type="SMART" id="SM00220">
    <property type="entry name" value="S_TKc"/>
    <property type="match status" value="1"/>
</dbReference>
<keyword evidence="6" id="KW-0418">Kinase</keyword>
<proteinExistence type="predicted"/>
<feature type="binding site" evidence="3">
    <location>
        <position position="87"/>
    </location>
    <ligand>
        <name>ATP</name>
        <dbReference type="ChEBI" id="CHEBI:30616"/>
    </ligand>
</feature>
<dbReference type="OrthoDB" id="9801841at2"/>
<evidence type="ECO:0000256" key="4">
    <source>
        <dbReference type="SAM" id="MobiDB-lite"/>
    </source>
</evidence>
<evidence type="ECO:0000259" key="5">
    <source>
        <dbReference type="PROSITE" id="PS50011"/>
    </source>
</evidence>
<feature type="domain" description="Protein kinase" evidence="5">
    <location>
        <begin position="55"/>
        <end position="343"/>
    </location>
</feature>
<evidence type="ECO:0000256" key="2">
    <source>
        <dbReference type="ARBA" id="ARBA00022840"/>
    </source>
</evidence>
<feature type="compositionally biased region" description="Polar residues" evidence="4">
    <location>
        <begin position="284"/>
        <end position="295"/>
    </location>
</feature>
<dbReference type="CDD" id="cd00180">
    <property type="entry name" value="PKc"/>
    <property type="match status" value="1"/>
</dbReference>
<dbReference type="GO" id="GO:0005886">
    <property type="term" value="C:plasma membrane"/>
    <property type="evidence" value="ECO:0007669"/>
    <property type="project" value="TreeGrafter"/>
</dbReference>
<dbReference type="InterPro" id="IPR017441">
    <property type="entry name" value="Protein_kinase_ATP_BS"/>
</dbReference>
<dbReference type="PROSITE" id="PS50011">
    <property type="entry name" value="PROTEIN_KINASE_DOM"/>
    <property type="match status" value="1"/>
</dbReference>
<dbReference type="RefSeq" id="WP_087110752.1">
    <property type="nucleotide sequence ID" value="NZ_CBCSCN010000006.1"/>
</dbReference>
<sequence length="348" mass="39135">MQTPVLSKQVGKPYSEQTPPTDDVMESVTRDNRRVTWCKGHSSYQEISEVLDRLKPLNPLLGEGGFGRVYKVVCGVPHHQQQSFAVKEDLTPEKPCFLINEMKLLSRARHPNIVAFYGGARIEEPQSTRILMVMEHCDISLHEKILRCARKGLRLFGMRTRMGYLKGVCSGLEFLFRKTGHCHSDVKSANVMIHKDGTAKIIDLGLARDEHTIKSRKIGIVCQHMAPEYHYQSPHKVTSSVDIWGIGNIACDLVTGHILPKWQQQVVAMAPPTAGTKQSKKTIQKSITDVRQSPASPDPKFKNKDMRSAAVCMEKLVRPCLRLNPDKRPQNIPAIITLIDEVIDQSET</sequence>
<accession>A0A1X7AKW8</accession>
<name>A0A1X7AKW8_9GAMM</name>
<dbReference type="GO" id="GO:0004674">
    <property type="term" value="F:protein serine/threonine kinase activity"/>
    <property type="evidence" value="ECO:0007669"/>
    <property type="project" value="UniProtKB-EC"/>
</dbReference>
<evidence type="ECO:0000313" key="7">
    <source>
        <dbReference type="Proteomes" id="UP000196573"/>
    </source>
</evidence>
<keyword evidence="7" id="KW-1185">Reference proteome</keyword>